<name>A0A0N7IV14_BLAVI</name>
<protein>
    <recommendedName>
        <fullName evidence="4">HTH araC/xylS-type domain-containing protein</fullName>
    </recommendedName>
</protein>
<dbReference type="InterPro" id="IPR009057">
    <property type="entry name" value="Homeodomain-like_sf"/>
</dbReference>
<organism evidence="5 6">
    <name type="scientific">Blastochloris viridis</name>
    <name type="common">Rhodopseudomonas viridis</name>
    <dbReference type="NCBI Taxonomy" id="1079"/>
    <lineage>
        <taxon>Bacteria</taxon>
        <taxon>Pseudomonadati</taxon>
        <taxon>Pseudomonadota</taxon>
        <taxon>Alphaproteobacteria</taxon>
        <taxon>Hyphomicrobiales</taxon>
        <taxon>Blastochloridaceae</taxon>
        <taxon>Blastochloris</taxon>
    </lineage>
</organism>
<evidence type="ECO:0000313" key="5">
    <source>
        <dbReference type="EMBL" id="CUU43548.1"/>
    </source>
</evidence>
<sequence length="290" mass="32793">MGSCDMKIPQHLFVGTVDGEPNCAPDTTVYEIWPKFLVMVLLQGSQHFVIDDCPVRIDAGSGTEDRAVVFMLNVARFSRLRFVNDSTVPLRKVMISAPHPWMEWLMHTRDNGSSALRDFLATHLAQLSFPVSGQIRQLSEQILKPPPSMDGEVRTLYRNSRALDIMCLACVAMDEWAEEERPRPQLASRRRSERVRDYVLGNLDKSLTIEEIAAEVGASVSSVQRHFKEHFQMTVFEFIRRERLAQACAALEREGVSIAQAAYAAGYADPSNFTVAFKKVYGVPPKFKRR</sequence>
<dbReference type="AlphaFoldDB" id="A0A0N7IV14"/>
<reference evidence="6" key="1">
    <citation type="journal article" date="2016" name="Genome Announc.">
        <title>Revised genome sequence of the purple photosynthetic bacterium Blastochloris viridis.</title>
        <authorList>
            <person name="Liu L.N."/>
            <person name="Faulkner M."/>
            <person name="Liu X."/>
            <person name="Huang F."/>
            <person name="Darby A.C."/>
            <person name="Hall N."/>
        </authorList>
    </citation>
    <scope>NUCLEOTIDE SEQUENCE [LARGE SCALE GENOMIC DNA]</scope>
    <source>
        <strain evidence="6">ATCC 19567 / DSM 133 / F</strain>
    </source>
</reference>
<evidence type="ECO:0000256" key="2">
    <source>
        <dbReference type="ARBA" id="ARBA00023125"/>
    </source>
</evidence>
<evidence type="ECO:0000256" key="1">
    <source>
        <dbReference type="ARBA" id="ARBA00023015"/>
    </source>
</evidence>
<keyword evidence="1" id="KW-0805">Transcription regulation</keyword>
<dbReference type="PANTHER" id="PTHR47893:SF1">
    <property type="entry name" value="REGULATORY PROTEIN PCHR"/>
    <property type="match status" value="1"/>
</dbReference>
<dbReference type="EMBL" id="LN907867">
    <property type="protein sequence ID" value="CUU43548.1"/>
    <property type="molecule type" value="Genomic_DNA"/>
</dbReference>
<keyword evidence="6" id="KW-1185">Reference proteome</keyword>
<dbReference type="Gene3D" id="1.10.10.60">
    <property type="entry name" value="Homeodomain-like"/>
    <property type="match status" value="1"/>
</dbReference>
<dbReference type="OrthoDB" id="9802228at2"/>
<dbReference type="InterPro" id="IPR053142">
    <property type="entry name" value="PchR_regulatory_protein"/>
</dbReference>
<dbReference type="PROSITE" id="PS01124">
    <property type="entry name" value="HTH_ARAC_FAMILY_2"/>
    <property type="match status" value="1"/>
</dbReference>
<dbReference type="SUPFAM" id="SSF46689">
    <property type="entry name" value="Homeodomain-like"/>
    <property type="match status" value="2"/>
</dbReference>
<accession>A0A0N7IV14</accession>
<evidence type="ECO:0000256" key="3">
    <source>
        <dbReference type="ARBA" id="ARBA00023163"/>
    </source>
</evidence>
<dbReference type="GO" id="GO:0003700">
    <property type="term" value="F:DNA-binding transcription factor activity"/>
    <property type="evidence" value="ECO:0007669"/>
    <property type="project" value="InterPro"/>
</dbReference>
<dbReference type="KEGG" id="bvr:BVIR_3127"/>
<dbReference type="PANTHER" id="PTHR47893">
    <property type="entry name" value="REGULATORY PROTEIN PCHR"/>
    <property type="match status" value="1"/>
</dbReference>
<gene>
    <name evidence="5" type="primary">tetD_1</name>
    <name evidence="5" type="ORF">BVIRIDIS_25710</name>
</gene>
<evidence type="ECO:0000313" key="6">
    <source>
        <dbReference type="Proteomes" id="UP000065734"/>
    </source>
</evidence>
<dbReference type="Proteomes" id="UP000065734">
    <property type="component" value="Chromosome I"/>
</dbReference>
<dbReference type="GO" id="GO:0043565">
    <property type="term" value="F:sequence-specific DNA binding"/>
    <property type="evidence" value="ECO:0007669"/>
    <property type="project" value="InterPro"/>
</dbReference>
<dbReference type="PROSITE" id="PS00041">
    <property type="entry name" value="HTH_ARAC_FAMILY_1"/>
    <property type="match status" value="1"/>
</dbReference>
<keyword evidence="2" id="KW-0238">DNA-binding</keyword>
<feature type="domain" description="HTH araC/xylS-type" evidence="4">
    <location>
        <begin position="193"/>
        <end position="290"/>
    </location>
</feature>
<evidence type="ECO:0000259" key="4">
    <source>
        <dbReference type="PROSITE" id="PS01124"/>
    </source>
</evidence>
<dbReference type="STRING" id="1079.BVIR_3127"/>
<dbReference type="PATRIC" id="fig|1079.6.peg.3289"/>
<dbReference type="SMART" id="SM00342">
    <property type="entry name" value="HTH_ARAC"/>
    <property type="match status" value="1"/>
</dbReference>
<proteinExistence type="predicted"/>
<dbReference type="InterPro" id="IPR018062">
    <property type="entry name" value="HTH_AraC-typ_CS"/>
</dbReference>
<dbReference type="Pfam" id="PF12833">
    <property type="entry name" value="HTH_18"/>
    <property type="match status" value="1"/>
</dbReference>
<keyword evidence="3" id="KW-0804">Transcription</keyword>
<dbReference type="InterPro" id="IPR018060">
    <property type="entry name" value="HTH_AraC"/>
</dbReference>